<dbReference type="AlphaFoldDB" id="A0A1G2PEH0"/>
<keyword evidence="1" id="KW-1133">Transmembrane helix</keyword>
<dbReference type="EMBL" id="MHSR01000013">
    <property type="protein sequence ID" value="OHA46728.1"/>
    <property type="molecule type" value="Genomic_DNA"/>
</dbReference>
<sequence length="173" mass="18985">MKKSQAGVTILEFIVYVGILAIMSGVTVVFLTKVISSYAIIRAEKNLSQDNALAFERIFNETRHAKLIYTPTSVLETDASQLSLRTSLNPPADETFTYVDYYVDNGVLYEKREGNSAIPLTGSNSVVTVFNATRFYFGGAEGIRITLVARTIAASGPLSRTFSWTSSSTLRGY</sequence>
<evidence type="ECO:0000313" key="3">
    <source>
        <dbReference type="Proteomes" id="UP000178869"/>
    </source>
</evidence>
<reference evidence="2 3" key="1">
    <citation type="journal article" date="2016" name="Nat. Commun.">
        <title>Thousands of microbial genomes shed light on interconnected biogeochemical processes in an aquifer system.</title>
        <authorList>
            <person name="Anantharaman K."/>
            <person name="Brown C.T."/>
            <person name="Hug L.A."/>
            <person name="Sharon I."/>
            <person name="Castelle C.J."/>
            <person name="Probst A.J."/>
            <person name="Thomas B.C."/>
            <person name="Singh A."/>
            <person name="Wilkins M.J."/>
            <person name="Karaoz U."/>
            <person name="Brodie E.L."/>
            <person name="Williams K.H."/>
            <person name="Hubbard S.S."/>
            <person name="Banfield J.F."/>
        </authorList>
    </citation>
    <scope>NUCLEOTIDE SEQUENCE [LARGE SCALE GENOMIC DNA]</scope>
</reference>
<evidence type="ECO:0000256" key="1">
    <source>
        <dbReference type="SAM" id="Phobius"/>
    </source>
</evidence>
<gene>
    <name evidence="2" type="ORF">A2828_02410</name>
</gene>
<evidence type="ECO:0000313" key="2">
    <source>
        <dbReference type="EMBL" id="OHA46728.1"/>
    </source>
</evidence>
<organism evidence="2 3">
    <name type="scientific">Candidatus Terrybacteria bacterium RIFCSPHIGHO2_01_FULL_43_35</name>
    <dbReference type="NCBI Taxonomy" id="1802361"/>
    <lineage>
        <taxon>Bacteria</taxon>
        <taxon>Candidatus Terryibacteriota</taxon>
    </lineage>
</organism>
<name>A0A1G2PEH0_9BACT</name>
<comment type="caution">
    <text evidence="2">The sequence shown here is derived from an EMBL/GenBank/DDBJ whole genome shotgun (WGS) entry which is preliminary data.</text>
</comment>
<keyword evidence="1" id="KW-0472">Membrane</keyword>
<proteinExistence type="predicted"/>
<protein>
    <submittedName>
        <fullName evidence="2">Uncharacterized protein</fullName>
    </submittedName>
</protein>
<feature type="transmembrane region" description="Helical" evidence="1">
    <location>
        <begin position="13"/>
        <end position="35"/>
    </location>
</feature>
<accession>A0A1G2PEH0</accession>
<keyword evidence="1" id="KW-0812">Transmembrane</keyword>
<dbReference type="Proteomes" id="UP000178869">
    <property type="component" value="Unassembled WGS sequence"/>
</dbReference>